<evidence type="ECO:0000313" key="2">
    <source>
        <dbReference type="Proteomes" id="UP000607796"/>
    </source>
</evidence>
<dbReference type="RefSeq" id="WP_194133634.1">
    <property type="nucleotide sequence ID" value="NZ_JADFFK010000003.1"/>
</dbReference>
<dbReference type="PROSITE" id="PS51257">
    <property type="entry name" value="PROKAR_LIPOPROTEIN"/>
    <property type="match status" value="1"/>
</dbReference>
<evidence type="ECO:0008006" key="3">
    <source>
        <dbReference type="Google" id="ProtNLM"/>
    </source>
</evidence>
<name>A0ABR9WYE4_9RHOB</name>
<keyword evidence="2" id="KW-1185">Reference proteome</keyword>
<gene>
    <name evidence="1" type="ORF">IQ782_05600</name>
</gene>
<dbReference type="Gene3D" id="1.10.10.10">
    <property type="entry name" value="Winged helix-like DNA-binding domain superfamily/Winged helix DNA-binding domain"/>
    <property type="match status" value="1"/>
</dbReference>
<dbReference type="EMBL" id="JADFFK010000003">
    <property type="protein sequence ID" value="MBE9636306.1"/>
    <property type="molecule type" value="Genomic_DNA"/>
</dbReference>
<organism evidence="1 2">
    <name type="scientific">Salipiger mangrovisoli</name>
    <dbReference type="NCBI Taxonomy" id="2865933"/>
    <lineage>
        <taxon>Bacteria</taxon>
        <taxon>Pseudomonadati</taxon>
        <taxon>Pseudomonadota</taxon>
        <taxon>Alphaproteobacteria</taxon>
        <taxon>Rhodobacterales</taxon>
        <taxon>Roseobacteraceae</taxon>
        <taxon>Salipiger</taxon>
    </lineage>
</organism>
<reference evidence="1 2" key="1">
    <citation type="journal article" date="2021" name="Int. J. Syst. Evol. Microbiol.">
        <title>Salipiger mangrovisoli sp. nov., isolated from mangrove soil and the proposal for the reclassification of Paraphaeobacter pallidus as Salipiger pallidus comb. nov.</title>
        <authorList>
            <person name="Du J."/>
            <person name="Liu Y."/>
            <person name="Pei T."/>
            <person name="Deng M.R."/>
            <person name="Zhu H."/>
        </authorList>
    </citation>
    <scope>NUCLEOTIDE SEQUENCE [LARGE SCALE GENOMIC DNA]</scope>
    <source>
        <strain evidence="1 2">6D45A</strain>
    </source>
</reference>
<dbReference type="InterPro" id="IPR036388">
    <property type="entry name" value="WH-like_DNA-bd_sf"/>
</dbReference>
<proteinExistence type="predicted"/>
<dbReference type="Proteomes" id="UP000607796">
    <property type="component" value="Unassembled WGS sequence"/>
</dbReference>
<sequence length="91" mass="10090">MRIGLDGTGPHGCLSPAITTIAAMIGCQAKTRNDRVKKAEVDSGRRADILGHLAKRMKALERLSQDLRQSDKNLRKASAYFAMAKHDRRSR</sequence>
<evidence type="ECO:0000313" key="1">
    <source>
        <dbReference type="EMBL" id="MBE9636306.1"/>
    </source>
</evidence>
<comment type="caution">
    <text evidence="1">The sequence shown here is derived from an EMBL/GenBank/DDBJ whole genome shotgun (WGS) entry which is preliminary data.</text>
</comment>
<protein>
    <recommendedName>
        <fullName evidence="3">Transposase</fullName>
    </recommendedName>
</protein>
<accession>A0ABR9WYE4</accession>